<dbReference type="InterPro" id="IPR041705">
    <property type="entry name" value="PIN_Sll0205"/>
</dbReference>
<feature type="domain" description="PIN" evidence="1">
    <location>
        <begin position="3"/>
        <end position="119"/>
    </location>
</feature>
<accession>A0ABY4SQ28</accession>
<gene>
    <name evidence="2" type="ORF">M8231_01405</name>
</gene>
<dbReference type="InterPro" id="IPR052919">
    <property type="entry name" value="TA_system_RNase"/>
</dbReference>
<dbReference type="SUPFAM" id="SSF88723">
    <property type="entry name" value="PIN domain-like"/>
    <property type="match status" value="1"/>
</dbReference>
<dbReference type="PANTHER" id="PTHR36173">
    <property type="entry name" value="RIBONUCLEASE VAPC16-RELATED"/>
    <property type="match status" value="1"/>
</dbReference>
<dbReference type="InterPro" id="IPR002716">
    <property type="entry name" value="PIN_dom"/>
</dbReference>
<dbReference type="Proteomes" id="UP001055429">
    <property type="component" value="Chromosome"/>
</dbReference>
<dbReference type="PANTHER" id="PTHR36173:SF2">
    <property type="entry name" value="RIBONUCLEASE VAPC16"/>
    <property type="match status" value="1"/>
</dbReference>
<keyword evidence="3" id="KW-1185">Reference proteome</keyword>
<protein>
    <submittedName>
        <fullName evidence="2">Type II toxin-antitoxin system VapC family toxin</fullName>
    </submittedName>
</protein>
<evidence type="ECO:0000313" key="3">
    <source>
        <dbReference type="Proteomes" id="UP001055429"/>
    </source>
</evidence>
<sequence length="125" mass="14185">MRYLLDTNVAIWLIAKPERLSGLTLERLGDTSNEIVVSAVSVVEVAIKRSLGKLDINERFIEELQAQDCRFLSVNVRHAWQVSSLPWIHRDPFDRLIVAQAQIEGATLVTSDRTLIDYDVQVLLV</sequence>
<evidence type="ECO:0000259" key="1">
    <source>
        <dbReference type="Pfam" id="PF01850"/>
    </source>
</evidence>
<name>A0ABY4SQ28_9CAUL</name>
<reference evidence="2" key="1">
    <citation type="submission" date="2022-05" db="EMBL/GenBank/DDBJ databases">
        <title>Brevundimonas albigilva TT17 genome sequence.</title>
        <authorList>
            <person name="Lee K."/>
            <person name="Son H."/>
        </authorList>
    </citation>
    <scope>NUCLEOTIDE SEQUENCE</scope>
    <source>
        <strain evidence="2">TT17</strain>
    </source>
</reference>
<dbReference type="RefSeq" id="WP_249751497.1">
    <property type="nucleotide sequence ID" value="NZ_CP097298.1"/>
</dbReference>
<dbReference type="Gene3D" id="3.40.50.1010">
    <property type="entry name" value="5'-nuclease"/>
    <property type="match status" value="1"/>
</dbReference>
<dbReference type="InterPro" id="IPR029060">
    <property type="entry name" value="PIN-like_dom_sf"/>
</dbReference>
<evidence type="ECO:0000313" key="2">
    <source>
        <dbReference type="EMBL" id="URI15682.1"/>
    </source>
</evidence>
<dbReference type="EMBL" id="CP097649">
    <property type="protein sequence ID" value="URI15682.1"/>
    <property type="molecule type" value="Genomic_DNA"/>
</dbReference>
<dbReference type="CDD" id="cd09872">
    <property type="entry name" value="PIN_Sll0205-like"/>
    <property type="match status" value="1"/>
</dbReference>
<dbReference type="Pfam" id="PF01850">
    <property type="entry name" value="PIN"/>
    <property type="match status" value="1"/>
</dbReference>
<proteinExistence type="predicted"/>
<organism evidence="2 3">
    <name type="scientific">Brevundimonas albigilva</name>
    <dbReference type="NCBI Taxonomy" id="1312364"/>
    <lineage>
        <taxon>Bacteria</taxon>
        <taxon>Pseudomonadati</taxon>
        <taxon>Pseudomonadota</taxon>
        <taxon>Alphaproteobacteria</taxon>
        <taxon>Caulobacterales</taxon>
        <taxon>Caulobacteraceae</taxon>
        <taxon>Brevundimonas</taxon>
    </lineage>
</organism>